<dbReference type="CDD" id="cd14473">
    <property type="entry name" value="FERM_B-lobe"/>
    <property type="match status" value="1"/>
</dbReference>
<dbReference type="EMBL" id="VXIV02003257">
    <property type="protein sequence ID" value="KAF6019033.1"/>
    <property type="molecule type" value="Genomic_DNA"/>
</dbReference>
<dbReference type="SUPFAM" id="SSF47031">
    <property type="entry name" value="Second domain of FERM"/>
    <property type="match status" value="1"/>
</dbReference>
<feature type="compositionally biased region" description="Polar residues" evidence="1">
    <location>
        <begin position="537"/>
        <end position="547"/>
    </location>
</feature>
<protein>
    <submittedName>
        <fullName evidence="3">FRMD1</fullName>
    </submittedName>
</protein>
<dbReference type="GO" id="GO:0098592">
    <property type="term" value="C:cytoplasmic side of apical plasma membrane"/>
    <property type="evidence" value="ECO:0007669"/>
    <property type="project" value="TreeGrafter"/>
</dbReference>
<dbReference type="Pfam" id="PF00373">
    <property type="entry name" value="FERM_M"/>
    <property type="match status" value="1"/>
</dbReference>
<gene>
    <name evidence="3" type="ORF">EB796_022634</name>
</gene>
<dbReference type="Proteomes" id="UP000593567">
    <property type="component" value="Unassembled WGS sequence"/>
</dbReference>
<evidence type="ECO:0000313" key="4">
    <source>
        <dbReference type="Proteomes" id="UP000593567"/>
    </source>
</evidence>
<dbReference type="Gene3D" id="1.20.80.10">
    <property type="match status" value="1"/>
</dbReference>
<dbReference type="GO" id="GO:0035332">
    <property type="term" value="P:positive regulation of hippo signaling"/>
    <property type="evidence" value="ECO:0007669"/>
    <property type="project" value="TreeGrafter"/>
</dbReference>
<dbReference type="OrthoDB" id="5957665at2759"/>
<accession>A0A7J7IYP6</accession>
<dbReference type="InterPro" id="IPR014352">
    <property type="entry name" value="FERM/acyl-CoA-bd_prot_sf"/>
</dbReference>
<proteinExistence type="predicted"/>
<name>A0A7J7IYP6_BUGNE</name>
<reference evidence="3" key="1">
    <citation type="submission" date="2020-06" db="EMBL/GenBank/DDBJ databases">
        <title>Draft genome of Bugula neritina, a colonial animal packing powerful symbionts and potential medicines.</title>
        <authorList>
            <person name="Rayko M."/>
        </authorList>
    </citation>
    <scope>NUCLEOTIDE SEQUENCE [LARGE SCALE GENOMIC DNA]</scope>
    <source>
        <strain evidence="3">Kwan_BN1</strain>
    </source>
</reference>
<sequence length="671" mass="75957">MTKTRFGDILINIRKRLKLSSSNLFGLAYKTDHGDFRFLDPLCKVWKKDKLVNQGADSSEGITHIYLRVQYYVEPGHHFRSVSDRKYYFLQLKENFLRYGFNYPDDRCFLLASYALHSDEVLGRDFDPREYFPTWILKSYGTQFVRKHMPTIKPVQMTPSQAMTMYINELSSPSPYIYNMRLYKAQSTKSRNTNNKRKIVISVNLKNFEFYTSSEEWCKELCSMIKSDQRVYLGLDQGGTFQPDHFFPQDGTCFRESYIYSGENNLEWDYENSSDTLTSLKPTLGTPVSTSSVIHSPTTHNELTAPDQSRFSIISTTSSTTTSGIVSDRTCLSTEVSQEDLISSPTRPSSFDSLLDSETEYVSPSSANFSATVQRAISEPSKKFQNLRYKVQECQNNLPRRALSDKTIDEPDYENIAIIRKTLGITHTSPPKVTQKLSMSKSADQLSLNRLVIQSPRSSNGSYGLKMTYHCPSTSSPTQSHHKYNLISNSPSMEKLLLDYIPPPSYSEAHARQRQLMLSSSTQASDDSTNSSFSSSLTPYTPFQPSTPVAVRPFHKPSYSKQISEHADKRSSPVGKKLRKQAATTSGQCSCLKLSNPEIDRLREEVKNAMVSLPMLSALCNDKQLLETTNQCTCNTPTKSPRPISWHCESEPAFTFPVANAVNGQPVAHIR</sequence>
<evidence type="ECO:0000256" key="1">
    <source>
        <dbReference type="SAM" id="MobiDB-lite"/>
    </source>
</evidence>
<dbReference type="InterPro" id="IPR047145">
    <property type="entry name" value="FRMD6-like"/>
</dbReference>
<feature type="domain" description="FERM central" evidence="2">
    <location>
        <begin position="82"/>
        <end position="172"/>
    </location>
</feature>
<dbReference type="InterPro" id="IPR019748">
    <property type="entry name" value="FERM_central"/>
</dbReference>
<dbReference type="PANTHER" id="PTHR13429">
    <property type="entry name" value="FERM DOMAIN (PROTEIN4.1-EZRIN-RADIXIN-MOESIN) FAMILY"/>
    <property type="match status" value="1"/>
</dbReference>
<feature type="region of interest" description="Disordered" evidence="1">
    <location>
        <begin position="508"/>
        <end position="576"/>
    </location>
</feature>
<dbReference type="InterPro" id="IPR035963">
    <property type="entry name" value="FERM_2"/>
</dbReference>
<evidence type="ECO:0000259" key="2">
    <source>
        <dbReference type="Pfam" id="PF00373"/>
    </source>
</evidence>
<dbReference type="PANTHER" id="PTHR13429:SF5">
    <property type="entry name" value="PROTEIN EXPANDED"/>
    <property type="match status" value="1"/>
</dbReference>
<feature type="compositionally biased region" description="Low complexity" evidence="1">
    <location>
        <begin position="525"/>
        <end position="536"/>
    </location>
</feature>
<keyword evidence="4" id="KW-1185">Reference proteome</keyword>
<organism evidence="3 4">
    <name type="scientific">Bugula neritina</name>
    <name type="common">Brown bryozoan</name>
    <name type="synonym">Sertularia neritina</name>
    <dbReference type="NCBI Taxonomy" id="10212"/>
    <lineage>
        <taxon>Eukaryota</taxon>
        <taxon>Metazoa</taxon>
        <taxon>Spiralia</taxon>
        <taxon>Lophotrochozoa</taxon>
        <taxon>Bryozoa</taxon>
        <taxon>Gymnolaemata</taxon>
        <taxon>Cheilostomatida</taxon>
        <taxon>Flustrina</taxon>
        <taxon>Buguloidea</taxon>
        <taxon>Bugulidae</taxon>
        <taxon>Bugula</taxon>
    </lineage>
</organism>
<comment type="caution">
    <text evidence="3">The sequence shown here is derived from an EMBL/GenBank/DDBJ whole genome shotgun (WGS) entry which is preliminary data.</text>
</comment>
<dbReference type="AlphaFoldDB" id="A0A7J7IYP6"/>
<evidence type="ECO:0000313" key="3">
    <source>
        <dbReference type="EMBL" id="KAF6019033.1"/>
    </source>
</evidence>